<protein>
    <submittedName>
        <fullName evidence="1">Uncharacterized protein</fullName>
    </submittedName>
</protein>
<comment type="caution">
    <text evidence="1">The sequence shown here is derived from an EMBL/GenBank/DDBJ whole genome shotgun (WGS) entry which is preliminary data.</text>
</comment>
<evidence type="ECO:0000313" key="1">
    <source>
        <dbReference type="EMBL" id="RED24478.1"/>
    </source>
</evidence>
<keyword evidence="2" id="KW-1185">Reference proteome</keyword>
<accession>A0A3D9FUZ4</accession>
<dbReference type="Proteomes" id="UP000257004">
    <property type="component" value="Unassembled WGS sequence"/>
</dbReference>
<sequence>MRSYYSYSICLVFWTRRLSIQYVYERVFFFIISLVSQSGYKSRKLISKRQMFFEVFFRKFLFLFSSLIYQSINELSVFCGVQM</sequence>
<reference evidence="1 2" key="1">
    <citation type="submission" date="2018-07" db="EMBL/GenBank/DDBJ databases">
        <title>Genomic Encyclopedia of Archaeal and Bacterial Type Strains, Phase II (KMG-II): from individual species to whole genera.</title>
        <authorList>
            <person name="Goeker M."/>
        </authorList>
    </citation>
    <scope>NUCLEOTIDE SEQUENCE [LARGE SCALE GENOMIC DNA]</scope>
    <source>
        <strain evidence="1 2">DSM 25795</strain>
    </source>
</reference>
<dbReference type="AlphaFoldDB" id="A0A3D9FUZ4"/>
<organism evidence="1 2">
    <name type="scientific">Flavobacterium cutihirudinis</name>
    <dbReference type="NCBI Taxonomy" id="1265740"/>
    <lineage>
        <taxon>Bacteria</taxon>
        <taxon>Pseudomonadati</taxon>
        <taxon>Bacteroidota</taxon>
        <taxon>Flavobacteriia</taxon>
        <taxon>Flavobacteriales</taxon>
        <taxon>Flavobacteriaceae</taxon>
        <taxon>Flavobacterium</taxon>
    </lineage>
</organism>
<proteinExistence type="predicted"/>
<gene>
    <name evidence="1" type="ORF">BD847_1205</name>
</gene>
<dbReference type="EMBL" id="QRDQ01000008">
    <property type="protein sequence ID" value="RED24478.1"/>
    <property type="molecule type" value="Genomic_DNA"/>
</dbReference>
<evidence type="ECO:0000313" key="2">
    <source>
        <dbReference type="Proteomes" id="UP000257004"/>
    </source>
</evidence>
<name>A0A3D9FUZ4_9FLAO</name>